<dbReference type="InterPro" id="IPR050240">
    <property type="entry name" value="DNA_pol_type-B"/>
</dbReference>
<evidence type="ECO:0000256" key="7">
    <source>
        <dbReference type="RuleBase" id="RU000442"/>
    </source>
</evidence>
<dbReference type="PANTHER" id="PTHR10322:SF23">
    <property type="entry name" value="DNA POLYMERASE DELTA CATALYTIC SUBUNIT"/>
    <property type="match status" value="1"/>
</dbReference>
<dbReference type="InterPro" id="IPR006172">
    <property type="entry name" value="DNA-dir_DNA_pol_B"/>
</dbReference>
<protein>
    <recommendedName>
        <fullName evidence="7">DNA polymerase</fullName>
        <ecNumber evidence="7">2.7.7.7</ecNumber>
    </recommendedName>
</protein>
<evidence type="ECO:0000256" key="2">
    <source>
        <dbReference type="ARBA" id="ARBA00022679"/>
    </source>
</evidence>
<reference evidence="10" key="2">
    <citation type="submission" date="2021-04" db="EMBL/GenBank/DDBJ databases">
        <authorList>
            <person name="Dong X."/>
        </authorList>
    </citation>
    <scope>NUCLEOTIDE SEQUENCE</scope>
    <source>
        <strain evidence="10">LLY</strain>
    </source>
</reference>
<proteinExistence type="inferred from homology"/>
<dbReference type="InterPro" id="IPR012337">
    <property type="entry name" value="RNaseH-like_sf"/>
</dbReference>
<keyword evidence="2 7" id="KW-0808">Transferase</keyword>
<dbReference type="InterPro" id="IPR043502">
    <property type="entry name" value="DNA/RNA_pol_sf"/>
</dbReference>
<evidence type="ECO:0000256" key="3">
    <source>
        <dbReference type="ARBA" id="ARBA00022695"/>
    </source>
</evidence>
<gene>
    <name evidence="10" type="ORF">KDK67_13350</name>
</gene>
<dbReference type="Pfam" id="PF03104">
    <property type="entry name" value="DNA_pol_B_exo1"/>
    <property type="match status" value="1"/>
</dbReference>
<dbReference type="InterPro" id="IPR006134">
    <property type="entry name" value="DNA-dir_DNA_pol_B_multi_dom"/>
</dbReference>
<dbReference type="GO" id="GO:0003887">
    <property type="term" value="F:DNA-directed DNA polymerase activity"/>
    <property type="evidence" value="ECO:0007669"/>
    <property type="project" value="UniProtKB-KW"/>
</dbReference>
<dbReference type="InterPro" id="IPR036397">
    <property type="entry name" value="RNaseH_sf"/>
</dbReference>
<dbReference type="Gene3D" id="3.90.1600.10">
    <property type="entry name" value="Palm domain of DNA polymerase"/>
    <property type="match status" value="1"/>
</dbReference>
<dbReference type="EMBL" id="JAGSOI010000095">
    <property type="protein sequence ID" value="MCM1987944.1"/>
    <property type="molecule type" value="Genomic_DNA"/>
</dbReference>
<comment type="caution">
    <text evidence="10">The sequence shown here is derived from an EMBL/GenBank/DDBJ whole genome shotgun (WGS) entry which is preliminary data.</text>
</comment>
<dbReference type="PROSITE" id="PS00116">
    <property type="entry name" value="DNA_POLYMERASE_B"/>
    <property type="match status" value="1"/>
</dbReference>
<keyword evidence="5 7" id="KW-0238">DNA-binding</keyword>
<evidence type="ECO:0000256" key="1">
    <source>
        <dbReference type="ARBA" id="ARBA00005755"/>
    </source>
</evidence>
<dbReference type="GO" id="GO:0003677">
    <property type="term" value="F:DNA binding"/>
    <property type="evidence" value="ECO:0007669"/>
    <property type="project" value="UniProtKB-KW"/>
</dbReference>
<dbReference type="Gene3D" id="1.10.287.690">
    <property type="entry name" value="Helix hairpin bin"/>
    <property type="match status" value="1"/>
</dbReference>
<comment type="catalytic activity">
    <reaction evidence="6 7">
        <text>DNA(n) + a 2'-deoxyribonucleoside 5'-triphosphate = DNA(n+1) + diphosphate</text>
        <dbReference type="Rhea" id="RHEA:22508"/>
        <dbReference type="Rhea" id="RHEA-COMP:17339"/>
        <dbReference type="Rhea" id="RHEA-COMP:17340"/>
        <dbReference type="ChEBI" id="CHEBI:33019"/>
        <dbReference type="ChEBI" id="CHEBI:61560"/>
        <dbReference type="ChEBI" id="CHEBI:173112"/>
        <dbReference type="EC" id="2.7.7.7"/>
    </reaction>
</comment>
<dbReference type="RefSeq" id="WP_250869340.1">
    <property type="nucleotide sequence ID" value="NZ_JAGSOI010000095.1"/>
</dbReference>
<keyword evidence="11" id="KW-1185">Reference proteome</keyword>
<reference evidence="10" key="1">
    <citation type="journal article" date="2021" name="mSystems">
        <title>Bacteria and Archaea Synergistically Convert Glycine Betaine to Biogenic Methane in the Formosa Cold Seep of the South China Sea.</title>
        <authorList>
            <person name="Li L."/>
            <person name="Zhang W."/>
            <person name="Zhang S."/>
            <person name="Song L."/>
            <person name="Sun Q."/>
            <person name="Zhang H."/>
            <person name="Xiang H."/>
            <person name="Dong X."/>
        </authorList>
    </citation>
    <scope>NUCLEOTIDE SEQUENCE</scope>
    <source>
        <strain evidence="10">LLY</strain>
    </source>
</reference>
<dbReference type="CDD" id="cd05160">
    <property type="entry name" value="DEDDy_DNA_polB_exo"/>
    <property type="match status" value="1"/>
</dbReference>
<dbReference type="PRINTS" id="PR00106">
    <property type="entry name" value="DNAPOLB"/>
</dbReference>
<dbReference type="GO" id="GO:0000166">
    <property type="term" value="F:nucleotide binding"/>
    <property type="evidence" value="ECO:0007669"/>
    <property type="project" value="InterPro"/>
</dbReference>
<dbReference type="InterPro" id="IPR006133">
    <property type="entry name" value="DNA-dir_DNA_pol_B_exonuc"/>
</dbReference>
<dbReference type="EC" id="2.7.7.7" evidence="7"/>
<dbReference type="SUPFAM" id="SSF53098">
    <property type="entry name" value="Ribonuclease H-like"/>
    <property type="match status" value="1"/>
</dbReference>
<dbReference type="Gene3D" id="1.10.132.60">
    <property type="entry name" value="DNA polymerase family B, C-terminal domain"/>
    <property type="match status" value="1"/>
</dbReference>
<evidence type="ECO:0000256" key="5">
    <source>
        <dbReference type="ARBA" id="ARBA00023125"/>
    </source>
</evidence>
<dbReference type="InterPro" id="IPR017964">
    <property type="entry name" value="DNA-dir_DNA_pol_B_CS"/>
</dbReference>
<comment type="similarity">
    <text evidence="1 7">Belongs to the DNA polymerase type-B family.</text>
</comment>
<evidence type="ECO:0000313" key="11">
    <source>
        <dbReference type="Proteomes" id="UP001056766"/>
    </source>
</evidence>
<dbReference type="Gene3D" id="3.30.342.10">
    <property type="entry name" value="DNA Polymerase, chain B, domain 1"/>
    <property type="match status" value="1"/>
</dbReference>
<evidence type="ECO:0000259" key="8">
    <source>
        <dbReference type="Pfam" id="PF00136"/>
    </source>
</evidence>
<dbReference type="Gene3D" id="3.30.420.10">
    <property type="entry name" value="Ribonuclease H-like superfamily/Ribonuclease H"/>
    <property type="match status" value="1"/>
</dbReference>
<dbReference type="Proteomes" id="UP001056766">
    <property type="component" value="Unassembled WGS sequence"/>
</dbReference>
<feature type="domain" description="DNA-directed DNA polymerase family B multifunctional" evidence="8">
    <location>
        <begin position="393"/>
        <end position="854"/>
    </location>
</feature>
<accession>A0A9E4ZJT8</accession>
<dbReference type="SUPFAM" id="SSF56672">
    <property type="entry name" value="DNA/RNA polymerases"/>
    <property type="match status" value="1"/>
</dbReference>
<sequence length="912" mass="103574">MNFQILDADYFREDNQPIIRIFGRSEDGESVCCLVPGFEPYFYLSASGDLQKLGEEIMERFEGVKTFEIVERFEPIGYQETKKHMLKITTYDPGNVPEIRDDVASMLGVNAIYETDILFRNRFLIDKGFKGMGWVSTEMEEPVPNGKILCERTIRTSHISEVQKIANSSLKYMAFDIECLPHDGGMPTPDVSPVIMVSFAFEPAYKGHKTLVLVMKEVEGVDEDVEMLPEESDLLDRFFEIIRDYDPDVITGYNINGFDVPYITDRVKLLNESGSNINSAVGRDSRVLNYRKVINRTIVSITGRVVVDSLPLIRQQFSLKRYTLRNVSKELLNMEKLDVDAADMEEHWNDSGEKIRKFIDYSRRDSELALDLLLNLKLLDKYIALSRVSGVLLQDTVSGGQTNMVEHILLTEFGKQGRVMSTKPDEETSAFRRKQNEELKGGAVLEPEKGLHKNVIVLDYKSLYPTIMMAHNLCYTTVVPPGKYPKDKVIRSPSKGEFVKPEMFKGIVPSVLEALLDKRVETKKLMKQASDEGESQVLDATQLALKILLNSFYGYSGYARARLYSLQMANSVTSIGRGNIARTEDIVCNRIGKVIIRDNEAYLLDEIDELRDNDKIVKLSVAYGDTDSVFVHCKNEQDLEFEEGVFSLDDSALVGKKVASIVTASLPDPMELEFEAAAKRILLIAKKRYAQWIFEPTNGGWTDSIKVKGLETVRRDWCELTSKMLNRVLELVLKEGDIEGSVEHVRDLVDRVRNLDVKKDANLFEDLVLTKNFSKSPSSYKNKQPHLTVVENIQRRTGVRPSIGERIPFVIIAGKGLFVDRAEDPDYVRENNVPLDVDYYIQKQMLPPVERILSVFGVDMATLNHDSKQKGLFDFDSSVEDNTPALKKVIRTKEVSTNEDQKTQSSLFDFYS</sequence>
<name>A0A9E4ZJT8_9EURY</name>
<feature type="domain" description="DNA-directed DNA polymerase family B exonuclease" evidence="9">
    <location>
        <begin position="112"/>
        <end position="327"/>
    </location>
</feature>
<dbReference type="PANTHER" id="PTHR10322">
    <property type="entry name" value="DNA POLYMERASE CATALYTIC SUBUNIT"/>
    <property type="match status" value="1"/>
</dbReference>
<keyword evidence="3 7" id="KW-0548">Nucleotidyltransferase</keyword>
<evidence type="ECO:0000259" key="9">
    <source>
        <dbReference type="Pfam" id="PF03104"/>
    </source>
</evidence>
<dbReference type="InterPro" id="IPR023211">
    <property type="entry name" value="DNA_pol_palm_dom_sf"/>
</dbReference>
<dbReference type="GO" id="GO:0006261">
    <property type="term" value="P:DNA-templated DNA replication"/>
    <property type="evidence" value="ECO:0007669"/>
    <property type="project" value="TreeGrafter"/>
</dbReference>
<evidence type="ECO:0000256" key="6">
    <source>
        <dbReference type="ARBA" id="ARBA00049244"/>
    </source>
</evidence>
<dbReference type="AlphaFoldDB" id="A0A9E4ZJT8"/>
<organism evidence="10 11">
    <name type="scientific">Methanococcoides seepicolus</name>
    <dbReference type="NCBI Taxonomy" id="2828780"/>
    <lineage>
        <taxon>Archaea</taxon>
        <taxon>Methanobacteriati</taxon>
        <taxon>Methanobacteriota</taxon>
        <taxon>Stenosarchaea group</taxon>
        <taxon>Methanomicrobia</taxon>
        <taxon>Methanosarcinales</taxon>
        <taxon>Methanosarcinaceae</taxon>
        <taxon>Methanococcoides</taxon>
    </lineage>
</organism>
<dbReference type="SMART" id="SM00486">
    <property type="entry name" value="POLBc"/>
    <property type="match status" value="1"/>
</dbReference>
<keyword evidence="4 7" id="KW-0239">DNA-directed DNA polymerase</keyword>
<keyword evidence="7" id="KW-0235">DNA replication</keyword>
<dbReference type="InterPro" id="IPR042087">
    <property type="entry name" value="DNA_pol_B_thumb"/>
</dbReference>
<dbReference type="Pfam" id="PF00136">
    <property type="entry name" value="DNA_pol_B"/>
    <property type="match status" value="1"/>
</dbReference>
<evidence type="ECO:0000313" key="10">
    <source>
        <dbReference type="EMBL" id="MCM1987944.1"/>
    </source>
</evidence>
<evidence type="ECO:0000256" key="4">
    <source>
        <dbReference type="ARBA" id="ARBA00022932"/>
    </source>
</evidence>